<accession>A0A6M3XVY1</accession>
<protein>
    <recommendedName>
        <fullName evidence="3">DNA primase</fullName>
    </recommendedName>
</protein>
<sequence>MTTNFANNAADAIRNAATPEEAVRSTGQLTFLRYDPRDPDMPMVFCRGPLDYVVGNLQTSGANTICRLRVELDGEMLFSGRVNLDSRRTRREIIKEHLEGAVPGVTMAEFERDLMALPDLARDKLVDLLSRGDSDTDTYVMTADDEKEALALASSPTLLADADMMLDRLNIVEEHRNRLILYLALTSRLLKEPVNIMMRGESSAGKSYIVRQVMHLLPPESFVELTEATAKSFYYLPDEALSHRFVIIFEQPGAEASDYTIRTLQSEGKLVIQTTVKNPKTQQFETIRKTLHGPVGFITTTTQSQVNFENETRLLPLFADETPGQTERILDAHGEAREGYDPGVSETDLRPWHNLQRVLKPYPVVIPFATRIAAQFPKHSQRARRDFPRFLSLMDSVVILHQYQREKRTNEHGEYLVATVEDYAIARFLLEGPLQRAIAELSPRTIQILDHCISNRYLGDGEHLPDSLMGPMDDHGQLRIFTYDDLVRAFRWKTSVVRKWVAPLFDNGYLVRMDAGRGGSGRKTRFTVNMAPQSMQVLAGLRDIGSHDDAWIPPDAWTRWPRSDDGLPALLSAWDADENPHASSCGLPSDDTSPQNSPEDDTDLNGYYL</sequence>
<organism evidence="2">
    <name type="scientific">viral metagenome</name>
    <dbReference type="NCBI Taxonomy" id="1070528"/>
    <lineage>
        <taxon>unclassified sequences</taxon>
        <taxon>metagenomes</taxon>
        <taxon>organismal metagenomes</taxon>
    </lineage>
</organism>
<dbReference type="AlphaFoldDB" id="A0A6M3XVY1"/>
<gene>
    <name evidence="2" type="ORF">TM448B02886_0009</name>
</gene>
<evidence type="ECO:0000313" key="2">
    <source>
        <dbReference type="EMBL" id="QJI02030.1"/>
    </source>
</evidence>
<dbReference type="EMBL" id="MT144970">
    <property type="protein sequence ID" value="QJI02030.1"/>
    <property type="molecule type" value="Genomic_DNA"/>
</dbReference>
<evidence type="ECO:0008006" key="3">
    <source>
        <dbReference type="Google" id="ProtNLM"/>
    </source>
</evidence>
<proteinExistence type="predicted"/>
<name>A0A6M3XVY1_9ZZZZ</name>
<feature type="region of interest" description="Disordered" evidence="1">
    <location>
        <begin position="579"/>
        <end position="609"/>
    </location>
</feature>
<reference evidence="2" key="1">
    <citation type="submission" date="2020-03" db="EMBL/GenBank/DDBJ databases">
        <title>The deep terrestrial virosphere.</title>
        <authorList>
            <person name="Holmfeldt K."/>
            <person name="Nilsson E."/>
            <person name="Simone D."/>
            <person name="Lopez-Fernandez M."/>
            <person name="Wu X."/>
            <person name="de Brujin I."/>
            <person name="Lundin D."/>
            <person name="Andersson A."/>
            <person name="Bertilsson S."/>
            <person name="Dopson M."/>
        </authorList>
    </citation>
    <scope>NUCLEOTIDE SEQUENCE</scope>
    <source>
        <strain evidence="2">TM448B02886</strain>
    </source>
</reference>
<evidence type="ECO:0000256" key="1">
    <source>
        <dbReference type="SAM" id="MobiDB-lite"/>
    </source>
</evidence>